<dbReference type="SMART" id="SM00533">
    <property type="entry name" value="MUTSd"/>
    <property type="match status" value="1"/>
</dbReference>
<keyword evidence="11" id="KW-1185">Reference proteome</keyword>
<dbReference type="PANTHER" id="PTHR11361:SF21">
    <property type="entry name" value="MUTS PROTEIN HOMOLOG 4"/>
    <property type="match status" value="1"/>
</dbReference>
<dbReference type="EMBL" id="LUGH01000296">
    <property type="protein sequence ID" value="OBZ86475.1"/>
    <property type="molecule type" value="Genomic_DNA"/>
</dbReference>
<dbReference type="SMART" id="SM00534">
    <property type="entry name" value="MUTSac"/>
    <property type="match status" value="1"/>
</dbReference>
<dbReference type="GO" id="GO:0005524">
    <property type="term" value="F:ATP binding"/>
    <property type="evidence" value="ECO:0007669"/>
    <property type="project" value="UniProtKB-KW"/>
</dbReference>
<reference evidence="10 11" key="1">
    <citation type="submission" date="2016-03" db="EMBL/GenBank/DDBJ databases">
        <title>Choanephora cucurbitarum.</title>
        <authorList>
            <person name="Min B."/>
            <person name="Park H."/>
            <person name="Park J.-H."/>
            <person name="Shin H.-D."/>
            <person name="Choi I.-G."/>
        </authorList>
    </citation>
    <scope>NUCLEOTIDE SEQUENCE [LARGE SCALE GENOMIC DNA]</scope>
    <source>
        <strain evidence="10 11">KUS-F28377</strain>
    </source>
</reference>
<dbReference type="PANTHER" id="PTHR11361">
    <property type="entry name" value="DNA MISMATCH REPAIR PROTEIN MUTS FAMILY MEMBER"/>
    <property type="match status" value="1"/>
</dbReference>
<evidence type="ECO:0000313" key="11">
    <source>
        <dbReference type="Proteomes" id="UP000093000"/>
    </source>
</evidence>
<dbReference type="InterPro" id="IPR000432">
    <property type="entry name" value="DNA_mismatch_repair_MutS_C"/>
</dbReference>
<evidence type="ECO:0000256" key="5">
    <source>
        <dbReference type="ARBA" id="ARBA00023125"/>
    </source>
</evidence>
<comment type="caution">
    <text evidence="10">The sequence shown here is derived from an EMBL/GenBank/DDBJ whole genome shotgun (WGS) entry which is preliminary data.</text>
</comment>
<dbReference type="InterPro" id="IPR007861">
    <property type="entry name" value="DNA_mismatch_repair_MutS_clamp"/>
</dbReference>
<dbReference type="OrthoDB" id="276261at2759"/>
<dbReference type="SUPFAM" id="SSF48334">
    <property type="entry name" value="DNA repair protein MutS, domain III"/>
    <property type="match status" value="1"/>
</dbReference>
<accession>A0A1C7NBH0</accession>
<dbReference type="GO" id="GO:0007131">
    <property type="term" value="P:reciprocal meiotic recombination"/>
    <property type="evidence" value="ECO:0007669"/>
    <property type="project" value="TreeGrafter"/>
</dbReference>
<keyword evidence="5" id="KW-0238">DNA-binding</keyword>
<dbReference type="Gene3D" id="3.40.50.300">
    <property type="entry name" value="P-loop containing nucleotide triphosphate hydrolases"/>
    <property type="match status" value="1"/>
</dbReference>
<evidence type="ECO:0000256" key="6">
    <source>
        <dbReference type="ARBA" id="ARBA00023254"/>
    </source>
</evidence>
<proteinExistence type="inferred from homology"/>
<dbReference type="InterPro" id="IPR036678">
    <property type="entry name" value="MutS_con_dom_sf"/>
</dbReference>
<comment type="similarity">
    <text evidence="1">Belongs to the DNA mismatch repair MutS family.</text>
</comment>
<evidence type="ECO:0000259" key="9">
    <source>
        <dbReference type="SMART" id="SM00534"/>
    </source>
</evidence>
<dbReference type="GO" id="GO:0005634">
    <property type="term" value="C:nucleus"/>
    <property type="evidence" value="ECO:0007669"/>
    <property type="project" value="TreeGrafter"/>
</dbReference>
<dbReference type="Gene3D" id="1.10.1420.10">
    <property type="match status" value="2"/>
</dbReference>
<dbReference type="CDD" id="cd03243">
    <property type="entry name" value="ABC_MutS_homologs"/>
    <property type="match status" value="1"/>
</dbReference>
<dbReference type="AlphaFoldDB" id="A0A1C7NBH0"/>
<evidence type="ECO:0000256" key="2">
    <source>
        <dbReference type="ARBA" id="ARBA00022151"/>
    </source>
</evidence>
<dbReference type="InterPro" id="IPR011184">
    <property type="entry name" value="DNA_mismatch_repair_Msh2"/>
</dbReference>
<dbReference type="GO" id="GO:0006298">
    <property type="term" value="P:mismatch repair"/>
    <property type="evidence" value="ECO:0007669"/>
    <property type="project" value="InterPro"/>
</dbReference>
<dbReference type="Proteomes" id="UP000093000">
    <property type="component" value="Unassembled WGS sequence"/>
</dbReference>
<name>A0A1C7NBH0_9FUNG</name>
<evidence type="ECO:0000313" key="10">
    <source>
        <dbReference type="EMBL" id="OBZ86475.1"/>
    </source>
</evidence>
<dbReference type="SUPFAM" id="SSF53150">
    <property type="entry name" value="DNA repair protein MutS, domain II"/>
    <property type="match status" value="1"/>
</dbReference>
<dbReference type="FunFam" id="3.40.50.300:FF:000870">
    <property type="entry name" value="MutS protein homolog 4"/>
    <property type="match status" value="1"/>
</dbReference>
<evidence type="ECO:0000256" key="1">
    <source>
        <dbReference type="ARBA" id="ARBA00006271"/>
    </source>
</evidence>
<feature type="domain" description="DNA mismatch repair protein MutS core" evidence="8">
    <location>
        <begin position="229"/>
        <end position="564"/>
    </location>
</feature>
<organism evidence="10 11">
    <name type="scientific">Choanephora cucurbitarum</name>
    <dbReference type="NCBI Taxonomy" id="101091"/>
    <lineage>
        <taxon>Eukaryota</taxon>
        <taxon>Fungi</taxon>
        <taxon>Fungi incertae sedis</taxon>
        <taxon>Mucoromycota</taxon>
        <taxon>Mucoromycotina</taxon>
        <taxon>Mucoromycetes</taxon>
        <taxon>Mucorales</taxon>
        <taxon>Mucorineae</taxon>
        <taxon>Choanephoraceae</taxon>
        <taxon>Choanephoroideae</taxon>
        <taxon>Choanephora</taxon>
    </lineage>
</organism>
<dbReference type="InterPro" id="IPR036187">
    <property type="entry name" value="DNA_mismatch_repair_MutS_sf"/>
</dbReference>
<dbReference type="PIRSF" id="PIRSF005813">
    <property type="entry name" value="MSH2"/>
    <property type="match status" value="1"/>
</dbReference>
<dbReference type="InterPro" id="IPR027417">
    <property type="entry name" value="P-loop_NTPase"/>
</dbReference>
<sequence>MSLTNRSVTSPSLFKRRTASCVNRPEASQFILRPTTAGTTRSAAASNRIMAIAEGKGITFEIGICTFDITSCEITLCQFSDQSTYSQTLQKIYLNEPLKIIMSNSYPETQGKPNNEQEENKLKKAIQQQFPHTPILFLTQKLFNKDVGKQWVQEYALQEDAAGLLIGISTKHCCLAAFAAVFRYAIDTENYTFTPHTIKFTYQGAEGSMMIDAITAKNLELVANTTDSHTHNTLFDVLNRTSTPMGKRLLRINILQPPCSLDVIKHRLDMVEMLSQSEECIFNIQACLKHLVDLDHTIAYIVKMPRDNESTKKSSSVAIHHAETKINQVVGLKQTIKSILSIATCLTPKKDCLLINKIYTLLNNPVFHELERIIQDTVNEEVCIQKTSLGIQNQRCYAIKAGVNGLLDVARQTYKETTEDIYELVEQYNESYGLQMKLQFNASNGFYITMVRAAEEECDLPTEFINVIKKKKTVQCTTVVLLQKNFRIHESLTEVYLMSDQIVTELLKVFRDNINVLYKASEAIALLDMLTALAACNVSSDYVRPEFSNTIAIKAGRHPILSQILSFPLVPNDTFASLSSSFQFITGPNMSGKSTYLRQVALLTIMAHIGSFVPAEYACFRLTDQLLSRLANDNSFSDIGTSSFMSEMRETAYLLQHVTDRSLVIIDELGRSTSPNDALCIAAAVCEDLVLTKAFCFFATHLHQLTRTLDVYPNVVNLQFKVNVTKTKDSDYTVDYQYKIEDGSLNSKASYGKANFALLILFKLKAKILLQFENQGQKTNPQIKKDEQVTERERKLLWFADKVLQLGQVQISNEQLHDQFYQLQNNMLEEKD</sequence>
<dbReference type="InterPro" id="IPR045076">
    <property type="entry name" value="MutS"/>
</dbReference>
<dbReference type="Pfam" id="PF00488">
    <property type="entry name" value="MutS_V"/>
    <property type="match status" value="1"/>
</dbReference>
<gene>
    <name evidence="10" type="primary">MSH4</name>
    <name evidence="10" type="ORF">A0J61_05471</name>
</gene>
<evidence type="ECO:0000259" key="8">
    <source>
        <dbReference type="SMART" id="SM00533"/>
    </source>
</evidence>
<keyword evidence="4" id="KW-0067">ATP-binding</keyword>
<dbReference type="GO" id="GO:0030983">
    <property type="term" value="F:mismatched DNA binding"/>
    <property type="evidence" value="ECO:0007669"/>
    <property type="project" value="InterPro"/>
</dbReference>
<dbReference type="Gene3D" id="3.30.420.110">
    <property type="entry name" value="MutS, connector domain"/>
    <property type="match status" value="1"/>
</dbReference>
<keyword evidence="3" id="KW-0547">Nucleotide-binding</keyword>
<dbReference type="GO" id="GO:0140664">
    <property type="term" value="F:ATP-dependent DNA damage sensor activity"/>
    <property type="evidence" value="ECO:0007669"/>
    <property type="project" value="InterPro"/>
</dbReference>
<evidence type="ECO:0000256" key="4">
    <source>
        <dbReference type="ARBA" id="ARBA00022840"/>
    </source>
</evidence>
<evidence type="ECO:0000256" key="7">
    <source>
        <dbReference type="ARBA" id="ARBA00073774"/>
    </source>
</evidence>
<dbReference type="InParanoid" id="A0A1C7NBH0"/>
<dbReference type="SUPFAM" id="SSF52540">
    <property type="entry name" value="P-loop containing nucleoside triphosphate hydrolases"/>
    <property type="match status" value="1"/>
</dbReference>
<keyword evidence="6" id="KW-0469">Meiosis</keyword>
<dbReference type="STRING" id="101091.A0A1C7NBH0"/>
<dbReference type="Pfam" id="PF05190">
    <property type="entry name" value="MutS_IV"/>
    <property type="match status" value="1"/>
</dbReference>
<protein>
    <recommendedName>
        <fullName evidence="2 7">DNA mismatch repair protein MSH3</fullName>
    </recommendedName>
    <alternativeName>
        <fullName evidence="2 7">DNA mismatch repair protein MSH3</fullName>
    </alternativeName>
</protein>
<feature type="domain" description="DNA mismatch repair proteins mutS family" evidence="9">
    <location>
        <begin position="580"/>
        <end position="767"/>
    </location>
</feature>
<evidence type="ECO:0000256" key="3">
    <source>
        <dbReference type="ARBA" id="ARBA00022741"/>
    </source>
</evidence>
<dbReference type="InterPro" id="IPR007696">
    <property type="entry name" value="DNA_mismatch_repair_MutS_core"/>
</dbReference>
<dbReference type="Pfam" id="PF05192">
    <property type="entry name" value="MutS_III"/>
    <property type="match status" value="1"/>
</dbReference>